<reference evidence="2" key="1">
    <citation type="submission" date="2011-06" db="EMBL/GenBank/DDBJ databases">
        <title>The Genome Sequence of Fusarium oxysporum Fo47.</title>
        <authorList>
            <consortium name="The Broad Institute Genome Sequencing Platform"/>
            <person name="Ma L.-J."/>
            <person name="Gale L.R."/>
            <person name="Schwartz D.C."/>
            <person name="Zhou S."/>
            <person name="Corby-Kistler H."/>
            <person name="Young S.K."/>
            <person name="Zeng Q."/>
            <person name="Gargeya S."/>
            <person name="Fitzgerald M."/>
            <person name="Haas B."/>
            <person name="Abouelleil A."/>
            <person name="Alvarado L."/>
            <person name="Arachchi H.M."/>
            <person name="Berlin A."/>
            <person name="Brown A."/>
            <person name="Chapman S.B."/>
            <person name="Chen Z."/>
            <person name="Dunbar C."/>
            <person name="Freedman E."/>
            <person name="Gearin G."/>
            <person name="Gellesch M."/>
            <person name="Goldberg J."/>
            <person name="Griggs A."/>
            <person name="Gujja S."/>
            <person name="Heiman D."/>
            <person name="Howarth C."/>
            <person name="Larson L."/>
            <person name="Lui A."/>
            <person name="MacDonald P.J.P."/>
            <person name="Mehta T."/>
            <person name="Montmayeur A."/>
            <person name="Murphy C."/>
            <person name="Neiman D."/>
            <person name="Pearson M."/>
            <person name="Priest M."/>
            <person name="Roberts A."/>
            <person name="Saif S."/>
            <person name="Shea T."/>
            <person name="Shenoy N."/>
            <person name="Sisk P."/>
            <person name="Stolte C."/>
            <person name="Sykes S."/>
            <person name="Wortman J."/>
            <person name="Nusbaum C."/>
            <person name="Birren B."/>
        </authorList>
    </citation>
    <scope>NUCLEOTIDE SEQUENCE [LARGE SCALE GENOMIC DNA]</scope>
    <source>
        <strain evidence="2">Fo47</strain>
    </source>
</reference>
<organism evidence="2">
    <name type="scientific">Fusarium oxysporum Fo47</name>
    <dbReference type="NCBI Taxonomy" id="660027"/>
    <lineage>
        <taxon>Eukaryota</taxon>
        <taxon>Fungi</taxon>
        <taxon>Dikarya</taxon>
        <taxon>Ascomycota</taxon>
        <taxon>Pezizomycotina</taxon>
        <taxon>Sordariomycetes</taxon>
        <taxon>Hypocreomycetidae</taxon>
        <taxon>Hypocreales</taxon>
        <taxon>Nectriaceae</taxon>
        <taxon>Fusarium</taxon>
        <taxon>Fusarium oxysporum species complex</taxon>
    </lineage>
</organism>
<name>W9KFC4_FUSOX</name>
<dbReference type="Proteomes" id="UP000030766">
    <property type="component" value="Unassembled WGS sequence"/>
</dbReference>
<dbReference type="EMBL" id="JH717899">
    <property type="protein sequence ID" value="EWZ41419.1"/>
    <property type="molecule type" value="Genomic_DNA"/>
</dbReference>
<dbReference type="AlphaFoldDB" id="W9KFC4"/>
<accession>W9KFC4</accession>
<proteinExistence type="predicted"/>
<sequence length="52" mass="6243">MEFKKSGSNDSPAKVRRNVGQVGDEQCRRLYSQIRRRRKKKRMNLYEGERLS</sequence>
<dbReference type="VEuPathDB" id="FungiDB:FOZG_06718"/>
<evidence type="ECO:0000313" key="2">
    <source>
        <dbReference type="EMBL" id="EWZ41419.1"/>
    </source>
</evidence>
<gene>
    <name evidence="2" type="ORF">FOZG_06718</name>
</gene>
<protein>
    <submittedName>
        <fullName evidence="2">Uncharacterized protein</fullName>
    </submittedName>
</protein>
<feature type="compositionally biased region" description="Basic residues" evidence="1">
    <location>
        <begin position="34"/>
        <end position="43"/>
    </location>
</feature>
<feature type="region of interest" description="Disordered" evidence="1">
    <location>
        <begin position="1"/>
        <end position="52"/>
    </location>
</feature>
<reference evidence="2" key="2">
    <citation type="submission" date="2012-06" db="EMBL/GenBank/DDBJ databases">
        <title>Annotation of the Genome Sequence of Fusarium oxysporum Fo47.</title>
        <authorList>
            <consortium name="The Broad Institute Genomics Platform"/>
            <person name="Ma L.-J."/>
            <person name="Corby-Kistler H."/>
            <person name="Broz K."/>
            <person name="Gale L.R."/>
            <person name="Jonkers W."/>
            <person name="O'Donnell K."/>
            <person name="Ploetz R."/>
            <person name="Steinberg C."/>
            <person name="Schwartz D.C."/>
            <person name="VanEtten H."/>
            <person name="Zhou S."/>
            <person name="Young S.K."/>
            <person name="Zeng Q."/>
            <person name="Gargeya S."/>
            <person name="Fitzgerald M."/>
            <person name="Abouelleil A."/>
            <person name="Alvarado L."/>
            <person name="Chapman S.B."/>
            <person name="Gainer-Dewar J."/>
            <person name="Goldberg J."/>
            <person name="Griggs A."/>
            <person name="Gujja S."/>
            <person name="Hansen M."/>
            <person name="Howarth C."/>
            <person name="Imamovic A."/>
            <person name="Ireland A."/>
            <person name="Larimer J."/>
            <person name="McCowan C."/>
            <person name="Murphy C."/>
            <person name="Pearson M."/>
            <person name="Poon T.W."/>
            <person name="Priest M."/>
            <person name="Roberts A."/>
            <person name="Saif S."/>
            <person name="Shea T."/>
            <person name="Sykes S."/>
            <person name="Wortman J."/>
            <person name="Nusbaum C."/>
            <person name="Birren B."/>
        </authorList>
    </citation>
    <scope>NUCLEOTIDE SEQUENCE</scope>
    <source>
        <strain evidence="2">Fo47</strain>
    </source>
</reference>
<evidence type="ECO:0000256" key="1">
    <source>
        <dbReference type="SAM" id="MobiDB-lite"/>
    </source>
</evidence>
<dbReference type="HOGENOM" id="CLU_3224584_0_0_1"/>